<dbReference type="GeneID" id="84904908"/>
<organism evidence="2 3">
    <name type="scientific">Lancefieldella rimae</name>
    <dbReference type="NCBI Taxonomy" id="1383"/>
    <lineage>
        <taxon>Bacteria</taxon>
        <taxon>Bacillati</taxon>
        <taxon>Actinomycetota</taxon>
        <taxon>Coriobacteriia</taxon>
        <taxon>Coriobacteriales</taxon>
        <taxon>Atopobiaceae</taxon>
        <taxon>Lancefieldella</taxon>
    </lineage>
</organism>
<reference evidence="2 3" key="1">
    <citation type="journal article" date="2015" name="Genome Announc.">
        <title>Expanding the biotechnology potential of lactobacilli through comparative genomics of 213 strains and associated genera.</title>
        <authorList>
            <person name="Sun Z."/>
            <person name="Harris H.M."/>
            <person name="McCann A."/>
            <person name="Guo C."/>
            <person name="Argimon S."/>
            <person name="Zhang W."/>
            <person name="Yang X."/>
            <person name="Jeffery I.B."/>
            <person name="Cooney J.C."/>
            <person name="Kagawa T.F."/>
            <person name="Liu W."/>
            <person name="Song Y."/>
            <person name="Salvetti E."/>
            <person name="Wrobel A."/>
            <person name="Rasinkangas P."/>
            <person name="Parkhill J."/>
            <person name="Rea M.C."/>
            <person name="O'Sullivan O."/>
            <person name="Ritari J."/>
            <person name="Douillard F.P."/>
            <person name="Paul Ross R."/>
            <person name="Yang R."/>
            <person name="Briner A.E."/>
            <person name="Felis G.E."/>
            <person name="de Vos W.M."/>
            <person name="Barrangou R."/>
            <person name="Klaenhammer T.R."/>
            <person name="Caufield P.W."/>
            <person name="Cui Y."/>
            <person name="Zhang H."/>
            <person name="O'Toole P.W."/>
        </authorList>
    </citation>
    <scope>NUCLEOTIDE SEQUENCE [LARGE SCALE GENOMIC DNA]</scope>
    <source>
        <strain evidence="2 3">DSM 7090</strain>
    </source>
</reference>
<evidence type="ECO:0000256" key="1">
    <source>
        <dbReference type="SAM" id="MobiDB-lite"/>
    </source>
</evidence>
<gene>
    <name evidence="2" type="ORF">IV60_GL001426</name>
</gene>
<dbReference type="InterPro" id="IPR027417">
    <property type="entry name" value="P-loop_NTPase"/>
</dbReference>
<feature type="region of interest" description="Disordered" evidence="1">
    <location>
        <begin position="249"/>
        <end position="292"/>
    </location>
</feature>
<keyword evidence="3" id="KW-1185">Reference proteome</keyword>
<feature type="compositionally biased region" description="Low complexity" evidence="1">
    <location>
        <begin position="257"/>
        <end position="292"/>
    </location>
</feature>
<evidence type="ECO:0000313" key="3">
    <source>
        <dbReference type="Proteomes" id="UP000051927"/>
    </source>
</evidence>
<accession>A0ABR5PYP3</accession>
<dbReference type="Pfam" id="PF13479">
    <property type="entry name" value="AAA_24"/>
    <property type="match status" value="1"/>
</dbReference>
<name>A0ABR5PYP3_9ACTN</name>
<protein>
    <submittedName>
        <fullName evidence="2">Phage protein</fullName>
    </submittedName>
</protein>
<sequence length="374" mass="41218">MSKYDLICGVQKTAIKTLIYGPEGIGKSTLAAMWPSPVYIDIEAGTKQLPVARLPRPTSWSMLLDELREVRDGGVNCSSVVIDTADAAERMCAAHIMARDGKKSIEEWGYGKGYTILQEEYGKLLDLCSEIVEHGRNVVLVGHSDLRKFERPDESGAYDRFELKLTKKVSPMIKEWADMVLFCDYKTYVETTKSGKAKATGGRRIIRTTHATTWDAKNRFGLPEELPLELGKMPKELAAAIPDMMADAKPQESVSDAVKPAPVTTTAAPKKAAETPSQPATTPTTTTTTAPAYVRPNYPASFSNLVDLMAIDHVTDEELRFNVGQTGNYPEDCAVADYEQGFVDYLVAGWPTFLNRIKSNREVAQAKSIPVPFK</sequence>
<evidence type="ECO:0000313" key="2">
    <source>
        <dbReference type="EMBL" id="KRO01554.1"/>
    </source>
</evidence>
<dbReference type="SUPFAM" id="SSF52540">
    <property type="entry name" value="P-loop containing nucleoside triphosphate hydrolases"/>
    <property type="match status" value="1"/>
</dbReference>
<comment type="caution">
    <text evidence="2">The sequence shown here is derived from an EMBL/GenBank/DDBJ whole genome shotgun (WGS) entry which is preliminary data.</text>
</comment>
<dbReference type="Proteomes" id="UP000051927">
    <property type="component" value="Unassembled WGS sequence"/>
</dbReference>
<proteinExistence type="predicted"/>
<dbReference type="RefSeq" id="WP_003150058.1">
    <property type="nucleotide sequence ID" value="NZ_JQCP01000004.1"/>
</dbReference>
<dbReference type="EMBL" id="JQCP01000004">
    <property type="protein sequence ID" value="KRO01554.1"/>
    <property type="molecule type" value="Genomic_DNA"/>
</dbReference>